<reference evidence="1" key="2">
    <citation type="journal article" date="2021" name="Microbiome">
        <title>Successional dynamics and alternative stable states in a saline activated sludge microbial community over 9 years.</title>
        <authorList>
            <person name="Wang Y."/>
            <person name="Ye J."/>
            <person name="Ju F."/>
            <person name="Liu L."/>
            <person name="Boyd J.A."/>
            <person name="Deng Y."/>
            <person name="Parks D.H."/>
            <person name="Jiang X."/>
            <person name="Yin X."/>
            <person name="Woodcroft B.J."/>
            <person name="Tyson G.W."/>
            <person name="Hugenholtz P."/>
            <person name="Polz M.F."/>
            <person name="Zhang T."/>
        </authorList>
    </citation>
    <scope>NUCLEOTIDE SEQUENCE</scope>
    <source>
        <strain evidence="1">HKST-UBA16</strain>
    </source>
</reference>
<reference evidence="1" key="1">
    <citation type="submission" date="2020-04" db="EMBL/GenBank/DDBJ databases">
        <authorList>
            <person name="Zhang T."/>
        </authorList>
    </citation>
    <scope>NUCLEOTIDE SEQUENCE</scope>
    <source>
        <strain evidence="1">HKST-UBA16</strain>
    </source>
</reference>
<protein>
    <submittedName>
        <fullName evidence="1">Uncharacterized protein</fullName>
    </submittedName>
</protein>
<accession>A0A955HXB3</accession>
<sequence>MKTKQEARALFAYSTFQEVLLTAIEWAIYKDKNAFPEAVIGELLKFASGLTKEEKADLYDYIGDALKAQNKRRLEALEGSRLSEEEIEVLISDLAGKG</sequence>
<dbReference type="AlphaFoldDB" id="A0A955HXB3"/>
<dbReference type="Proteomes" id="UP000748332">
    <property type="component" value="Unassembled WGS sequence"/>
</dbReference>
<comment type="caution">
    <text evidence="1">The sequence shown here is derived from an EMBL/GenBank/DDBJ whole genome shotgun (WGS) entry which is preliminary data.</text>
</comment>
<dbReference type="EMBL" id="JAGQLM010000015">
    <property type="protein sequence ID" value="MCA9374760.1"/>
    <property type="molecule type" value="Genomic_DNA"/>
</dbReference>
<proteinExistence type="predicted"/>
<gene>
    <name evidence="1" type="ORF">KC622_00345</name>
</gene>
<organism evidence="1 2">
    <name type="scientific">Candidatus Dojkabacteria bacterium</name>
    <dbReference type="NCBI Taxonomy" id="2099670"/>
    <lineage>
        <taxon>Bacteria</taxon>
        <taxon>Candidatus Dojkabacteria</taxon>
    </lineage>
</organism>
<evidence type="ECO:0000313" key="2">
    <source>
        <dbReference type="Proteomes" id="UP000748332"/>
    </source>
</evidence>
<evidence type="ECO:0000313" key="1">
    <source>
        <dbReference type="EMBL" id="MCA9374760.1"/>
    </source>
</evidence>
<name>A0A955HXB3_9BACT</name>